<dbReference type="Proteomes" id="UP000000391">
    <property type="component" value="Chromosome"/>
</dbReference>
<protein>
    <submittedName>
        <fullName evidence="3">Radical SAM domain protein</fullName>
    </submittedName>
</protein>
<dbReference type="Gene3D" id="3.40.50.280">
    <property type="entry name" value="Cobalamin-binding domain"/>
    <property type="match status" value="1"/>
</dbReference>
<dbReference type="InterPro" id="IPR023404">
    <property type="entry name" value="rSAM_horseshoe"/>
</dbReference>
<dbReference type="AlphaFoldDB" id="D7E7D5"/>
<dbReference type="KEGG" id="mev:Metev_0995"/>
<name>D7E7D5_METEZ</name>
<dbReference type="SFLD" id="SFLDS00029">
    <property type="entry name" value="Radical_SAM"/>
    <property type="match status" value="1"/>
</dbReference>
<dbReference type="GeneID" id="9346624"/>
<dbReference type="PANTHER" id="PTHR42731:SF4">
    <property type="entry name" value="RADICAL SAM DOMAIN PROTEIN"/>
    <property type="match status" value="1"/>
</dbReference>
<dbReference type="Gene3D" id="3.80.30.20">
    <property type="entry name" value="tm_1862 like domain"/>
    <property type="match status" value="1"/>
</dbReference>
<evidence type="ECO:0000256" key="1">
    <source>
        <dbReference type="SAM" id="MobiDB-lite"/>
    </source>
</evidence>
<organism evidence="3 4">
    <name type="scientific">Methanohalobium evestigatum (strain ATCC BAA-1072 / DSM 3721 / NBRC 107634 / OCM 161 / Z-7303)</name>
    <dbReference type="NCBI Taxonomy" id="644295"/>
    <lineage>
        <taxon>Archaea</taxon>
        <taxon>Methanobacteriati</taxon>
        <taxon>Methanobacteriota</taxon>
        <taxon>Stenosarchaea group</taxon>
        <taxon>Methanomicrobia</taxon>
        <taxon>Methanosarcinales</taxon>
        <taxon>Methanosarcinaceae</taxon>
        <taxon>Methanohalobium</taxon>
    </lineage>
</organism>
<evidence type="ECO:0000259" key="2">
    <source>
        <dbReference type="SMART" id="SM00729"/>
    </source>
</evidence>
<dbReference type="EMBL" id="CP002069">
    <property type="protein sequence ID" value="ADI73884.1"/>
    <property type="molecule type" value="Genomic_DNA"/>
</dbReference>
<dbReference type="SMART" id="SM00729">
    <property type="entry name" value="Elp3"/>
    <property type="match status" value="1"/>
</dbReference>
<sequence>MSKIRGLFHKGDISPKIILTADETLMSQYRWGMFVGFSTCIPKGLIPDWMFFSIWSPSVKSKNGRVLNADCGLRIIEASLADKFGTDEVAVVHPNDIDKVAGDRTEIIAITGHDYLGINPPTSEFVDIVDIGPPLNRVKFFDLMKKPIMKEKTVIAGGKSAWQLADESLMDKLNIDYVHLGRGEITVPEIVESIFNGEKPSRIIEGKEPNVDNIPNIKGATIHGLVEVFRGCGRGCSFCTPTMQKLHFKPIEHILQDVQTNVNFGQHSIILHSEDILRYGAKGIKPNSEQVLDLFKQVVSTEGVDKIGTSHLALATVYSNPELVESVTDTCYSELEQNSLGAQTGIETGSTRLIARYMEGKSLPESPEKWQEVVKQAYGILDDNNWITAATLINGLPSETTDDINTSIELVKDLKGTSSLIVPMNFVSMKGSALDNEESFTMDKMKPEHWQLMGECIEHDLEIVPHLLKNYKNDTSIKSWILEHSLKKTGKRINKYVNRMKRGEPPTDNTEPSKWLNPDLSDF</sequence>
<proteinExistence type="predicted"/>
<accession>D7E7D5</accession>
<gene>
    <name evidence="3" type="ordered locus">Metev_0995</name>
</gene>
<dbReference type="SFLD" id="SFLDG01082">
    <property type="entry name" value="B12-binding_domain_containing"/>
    <property type="match status" value="1"/>
</dbReference>
<dbReference type="InterPro" id="IPR058240">
    <property type="entry name" value="rSAM_sf"/>
</dbReference>
<keyword evidence="4" id="KW-1185">Reference proteome</keyword>
<feature type="domain" description="Elp3/MiaA/NifB-like radical SAM core" evidence="2">
    <location>
        <begin position="222"/>
        <end position="450"/>
    </location>
</feature>
<dbReference type="HOGENOM" id="CLU_032214_0_0_2"/>
<dbReference type="GO" id="GO:0051536">
    <property type="term" value="F:iron-sulfur cluster binding"/>
    <property type="evidence" value="ECO:0007669"/>
    <property type="project" value="InterPro"/>
</dbReference>
<dbReference type="InterPro" id="IPR006638">
    <property type="entry name" value="Elp3/MiaA/NifB-like_rSAM"/>
</dbReference>
<dbReference type="GO" id="GO:0003824">
    <property type="term" value="F:catalytic activity"/>
    <property type="evidence" value="ECO:0007669"/>
    <property type="project" value="InterPro"/>
</dbReference>
<evidence type="ECO:0000313" key="3">
    <source>
        <dbReference type="EMBL" id="ADI73884.1"/>
    </source>
</evidence>
<evidence type="ECO:0000313" key="4">
    <source>
        <dbReference type="Proteomes" id="UP000000391"/>
    </source>
</evidence>
<reference evidence="3 4" key="1">
    <citation type="submission" date="2010-06" db="EMBL/GenBank/DDBJ databases">
        <title>Complete sequence chromosome of Methanohalobium evestigatum Z-7303.</title>
        <authorList>
            <consortium name="US DOE Joint Genome Institute"/>
            <person name="Lucas S."/>
            <person name="Copeland A."/>
            <person name="Lapidus A."/>
            <person name="Cheng J.-F."/>
            <person name="Bruce D."/>
            <person name="Goodwin L."/>
            <person name="Pitluck S."/>
            <person name="Saunders E."/>
            <person name="Detter J.C."/>
            <person name="Han C."/>
            <person name="Tapia R."/>
            <person name="Land M."/>
            <person name="Hauser L."/>
            <person name="Kyrpides N."/>
            <person name="Mikhailova N."/>
            <person name="Sieprawska-Lupa M."/>
            <person name="Whitman W.B."/>
            <person name="Anderson I."/>
            <person name="Woyke T."/>
        </authorList>
    </citation>
    <scope>NUCLEOTIDE SEQUENCE [LARGE SCALE GENOMIC DNA]</scope>
    <source>
        <strain evidence="4">ATCC BAA-1072 / DSM 3721 / NBRC 107634 / OCM 161 / Z-7303</strain>
    </source>
</reference>
<dbReference type="STRING" id="644295.Metev_0995"/>
<dbReference type="PANTHER" id="PTHR42731">
    <property type="entry name" value="SLL1084 PROTEIN"/>
    <property type="match status" value="1"/>
</dbReference>
<feature type="region of interest" description="Disordered" evidence="1">
    <location>
        <begin position="499"/>
        <end position="523"/>
    </location>
</feature>
<dbReference type="InterPro" id="IPR007197">
    <property type="entry name" value="rSAM"/>
</dbReference>
<dbReference type="RefSeq" id="WP_013194451.1">
    <property type="nucleotide sequence ID" value="NC_014253.1"/>
</dbReference>
<dbReference type="SUPFAM" id="SSF102114">
    <property type="entry name" value="Radical SAM enzymes"/>
    <property type="match status" value="1"/>
</dbReference>
<dbReference type="OrthoDB" id="358785at2157"/>